<dbReference type="AlphaFoldDB" id="A9WFZ0"/>
<dbReference type="EMBL" id="CP000909">
    <property type="protein sequence ID" value="ABY36144.1"/>
    <property type="molecule type" value="Genomic_DNA"/>
</dbReference>
<accession>A9WFZ0</accession>
<dbReference type="Pfam" id="PF25583">
    <property type="entry name" value="WCX"/>
    <property type="match status" value="1"/>
</dbReference>
<dbReference type="PROSITE" id="PS52050">
    <property type="entry name" value="WYL"/>
    <property type="match status" value="1"/>
</dbReference>
<dbReference type="KEGG" id="cau:Caur_2945"/>
<dbReference type="InterPro" id="IPR057727">
    <property type="entry name" value="WCX_dom"/>
</dbReference>
<keyword evidence="4" id="KW-1185">Reference proteome</keyword>
<reference evidence="4" key="1">
    <citation type="journal article" date="2011" name="BMC Genomics">
        <title>Complete genome sequence of the filamentous anoxygenic phototrophic bacterium Chloroflexus aurantiacus.</title>
        <authorList>
            <person name="Tang K.H."/>
            <person name="Barry K."/>
            <person name="Chertkov O."/>
            <person name="Dalin E."/>
            <person name="Han C.S."/>
            <person name="Hauser L.J."/>
            <person name="Honchak B.M."/>
            <person name="Karbach L.E."/>
            <person name="Land M.L."/>
            <person name="Lapidus A."/>
            <person name="Larimer F.W."/>
            <person name="Mikhailova N."/>
            <person name="Pitluck S."/>
            <person name="Pierson B.K."/>
            <person name="Blankenship R.E."/>
        </authorList>
    </citation>
    <scope>NUCLEOTIDE SEQUENCE [LARGE SCALE GENOMIC DNA]</scope>
    <source>
        <strain evidence="4">ATCC 29366 / DSM 635 / J-10-fl</strain>
    </source>
</reference>
<dbReference type="eggNOG" id="COG2378">
    <property type="taxonomic scope" value="Bacteria"/>
</dbReference>
<organism evidence="3 4">
    <name type="scientific">Chloroflexus aurantiacus (strain ATCC 29366 / DSM 635 / J-10-fl)</name>
    <dbReference type="NCBI Taxonomy" id="324602"/>
    <lineage>
        <taxon>Bacteria</taxon>
        <taxon>Bacillati</taxon>
        <taxon>Chloroflexota</taxon>
        <taxon>Chloroflexia</taxon>
        <taxon>Chloroflexales</taxon>
        <taxon>Chloroflexineae</taxon>
        <taxon>Chloroflexaceae</taxon>
        <taxon>Chloroflexus</taxon>
    </lineage>
</organism>
<dbReference type="STRING" id="324602.Caur_2945"/>
<protein>
    <submittedName>
        <fullName evidence="3">Helix-turn-helix type 11 domain protein</fullName>
    </submittedName>
</protein>
<gene>
    <name evidence="3" type="ordered locus">Caur_2945</name>
</gene>
<dbReference type="PANTHER" id="PTHR34580">
    <property type="match status" value="1"/>
</dbReference>
<evidence type="ECO:0000259" key="2">
    <source>
        <dbReference type="Pfam" id="PF25583"/>
    </source>
</evidence>
<dbReference type="PANTHER" id="PTHR34580:SF9">
    <property type="entry name" value="SLL5097 PROTEIN"/>
    <property type="match status" value="1"/>
</dbReference>
<sequence>MSRLERLVTIDSLIRSRTYPSVADFCARFELSERAIFADLAYLRERIGAPLAYSRRNGGYYYRDPTWVMPMLQVTEGELLAFLISTELSRRYLGTPFAAPLRRLLQRMEAYITEQIVVHPDALLAHLTFQPGALAAVDPELVQVLHECIRECYPVEITYFTASRQELTHRLIEPYHLFLARGDLHVIAFDHLRGELRQFALYRIRQWQVRRHERFVRNPQIDIAAYLRNGFVVEGGTQPLLIEIAFDREQAPYIRERQWHATQQLEDQPDGGVILRFQSGALGEIKRWVLGYGSHARVLSPPELVQMVADELRKAAALYT</sequence>
<dbReference type="Pfam" id="PF13280">
    <property type="entry name" value="WYL"/>
    <property type="match status" value="1"/>
</dbReference>
<evidence type="ECO:0000259" key="1">
    <source>
        <dbReference type="Pfam" id="PF13280"/>
    </source>
</evidence>
<dbReference type="InParanoid" id="A9WFZ0"/>
<dbReference type="HOGENOM" id="CLU_041141_4_1_0"/>
<dbReference type="EnsemblBacteria" id="ABY36144">
    <property type="protein sequence ID" value="ABY36144"/>
    <property type="gene ID" value="Caur_2945"/>
</dbReference>
<dbReference type="SMR" id="A9WFZ0"/>
<dbReference type="RefSeq" id="WP_012258797.1">
    <property type="nucleotide sequence ID" value="NC_010175.1"/>
</dbReference>
<feature type="domain" description="WCX" evidence="2">
    <location>
        <begin position="241"/>
        <end position="316"/>
    </location>
</feature>
<dbReference type="FunCoup" id="A9WFZ0">
    <property type="interactions" value="147"/>
</dbReference>
<evidence type="ECO:0000313" key="3">
    <source>
        <dbReference type="EMBL" id="ABY36144.1"/>
    </source>
</evidence>
<proteinExistence type="predicted"/>
<dbReference type="PATRIC" id="fig|324602.8.peg.3318"/>
<dbReference type="Proteomes" id="UP000002008">
    <property type="component" value="Chromosome"/>
</dbReference>
<dbReference type="InterPro" id="IPR026881">
    <property type="entry name" value="WYL_dom"/>
</dbReference>
<name>A9WFZ0_CHLAA</name>
<evidence type="ECO:0000313" key="4">
    <source>
        <dbReference type="Proteomes" id="UP000002008"/>
    </source>
</evidence>
<feature type="domain" description="WYL" evidence="1">
    <location>
        <begin position="141"/>
        <end position="209"/>
    </location>
</feature>
<dbReference type="InterPro" id="IPR051534">
    <property type="entry name" value="CBASS_pafABC_assoc_protein"/>
</dbReference>